<evidence type="ECO:0000313" key="2">
    <source>
        <dbReference type="EMBL" id="AIG27215.1"/>
    </source>
</evidence>
<feature type="compositionally biased region" description="Polar residues" evidence="1">
    <location>
        <begin position="11"/>
        <end position="23"/>
    </location>
</feature>
<dbReference type="EMBL" id="CP007806">
    <property type="protein sequence ID" value="AIG27215.1"/>
    <property type="molecule type" value="Genomic_DNA"/>
</dbReference>
<evidence type="ECO:0008006" key="4">
    <source>
        <dbReference type="Google" id="ProtNLM"/>
    </source>
</evidence>
<dbReference type="HOGENOM" id="CLU_3133078_0_0_9"/>
<dbReference type="Proteomes" id="UP000005850">
    <property type="component" value="Chromosome"/>
</dbReference>
<name>A0A075RCN8_BRELA</name>
<keyword evidence="3" id="KW-1185">Reference proteome</keyword>
<feature type="region of interest" description="Disordered" evidence="1">
    <location>
        <begin position="1"/>
        <end position="49"/>
    </location>
</feature>
<reference evidence="2 3" key="1">
    <citation type="journal article" date="2011" name="J. Bacteriol.">
        <title>Genome sequence of Brevibacillus laterosporus LMG 15441, a pathogen of invertebrates.</title>
        <authorList>
            <person name="Djukic M."/>
            <person name="Poehlein A."/>
            <person name="Thurmer A."/>
            <person name="Daniel R."/>
        </authorList>
    </citation>
    <scope>NUCLEOTIDE SEQUENCE [LARGE SCALE GENOMIC DNA]</scope>
    <source>
        <strain evidence="2 3">LMG 15441</strain>
    </source>
</reference>
<dbReference type="STRING" id="1042163.BRLA_c029010"/>
<accession>A0A075RCN8</accession>
<dbReference type="RefSeq" id="WP_003335914.1">
    <property type="nucleotide sequence ID" value="NZ_CP007806.1"/>
</dbReference>
<feature type="compositionally biased region" description="Basic residues" evidence="1">
    <location>
        <begin position="33"/>
        <end position="49"/>
    </location>
</feature>
<gene>
    <name evidence="2" type="ORF">BRLA_c029010</name>
</gene>
<sequence length="49" mass="5652">MAKDDFLVENPHQTYNNQFQGLEQTGKPLPGTKKVKQKNHSRQVKTREG</sequence>
<protein>
    <recommendedName>
        <fullName evidence="4">Small acid-soluble spore protein P</fullName>
    </recommendedName>
</protein>
<dbReference type="AlphaFoldDB" id="A0A075RCN8"/>
<proteinExistence type="predicted"/>
<evidence type="ECO:0000313" key="3">
    <source>
        <dbReference type="Proteomes" id="UP000005850"/>
    </source>
</evidence>
<evidence type="ECO:0000256" key="1">
    <source>
        <dbReference type="SAM" id="MobiDB-lite"/>
    </source>
</evidence>
<organism evidence="2 3">
    <name type="scientific">Brevibacillus laterosporus LMG 15441</name>
    <dbReference type="NCBI Taxonomy" id="1042163"/>
    <lineage>
        <taxon>Bacteria</taxon>
        <taxon>Bacillati</taxon>
        <taxon>Bacillota</taxon>
        <taxon>Bacilli</taxon>
        <taxon>Bacillales</taxon>
        <taxon>Paenibacillaceae</taxon>
        <taxon>Brevibacillus</taxon>
    </lineage>
</organism>
<dbReference type="KEGG" id="blr:BRLA_c029010"/>